<evidence type="ECO:0000313" key="3">
    <source>
        <dbReference type="Proteomes" id="UP001595907"/>
    </source>
</evidence>
<accession>A0ABV8QMI0</accession>
<dbReference type="RefSeq" id="WP_379705773.1">
    <property type="nucleotide sequence ID" value="NZ_JBHSCZ010000001.1"/>
</dbReference>
<gene>
    <name evidence="2" type="ORF">ACFOWM_00975</name>
</gene>
<keyword evidence="1" id="KW-0732">Signal</keyword>
<dbReference type="EMBL" id="JBHSCZ010000001">
    <property type="protein sequence ID" value="MFC4261436.1"/>
    <property type="molecule type" value="Genomic_DNA"/>
</dbReference>
<evidence type="ECO:0000313" key="2">
    <source>
        <dbReference type="EMBL" id="MFC4261436.1"/>
    </source>
</evidence>
<protein>
    <submittedName>
        <fullName evidence="2">DUF3575 domain-containing protein</fullName>
    </submittedName>
</protein>
<name>A0ABV8QMI0_9BACT</name>
<sequence length="211" mass="24024">MKKTILYLFFIGTPFCLMAQNGKKMNTNHTNIIKIGTATYFSDDDFPFAISWETKIANKQSLQFGISPRLLKNDYENKKGIAVSAAYRYYISKGREGLQGLYLSPGVKFGTLKNKFTYTQFDYTNPMQPTYSNKEGKSTNTSINVFTTFGKHWVYKSGFSLDIGVGLGYYNNQYKDDVIRSINTPYPYVYYKPGNTYGIDANFAISIGYAF</sequence>
<organism evidence="2 3">
    <name type="scientific">Ferruginibacter yonginensis</name>
    <dbReference type="NCBI Taxonomy" id="1310416"/>
    <lineage>
        <taxon>Bacteria</taxon>
        <taxon>Pseudomonadati</taxon>
        <taxon>Bacteroidota</taxon>
        <taxon>Chitinophagia</taxon>
        <taxon>Chitinophagales</taxon>
        <taxon>Chitinophagaceae</taxon>
        <taxon>Ferruginibacter</taxon>
    </lineage>
</organism>
<keyword evidence="3" id="KW-1185">Reference proteome</keyword>
<dbReference type="Proteomes" id="UP001595907">
    <property type="component" value="Unassembled WGS sequence"/>
</dbReference>
<reference evidence="3" key="1">
    <citation type="journal article" date="2019" name="Int. J. Syst. Evol. Microbiol.">
        <title>The Global Catalogue of Microorganisms (GCM) 10K type strain sequencing project: providing services to taxonomists for standard genome sequencing and annotation.</title>
        <authorList>
            <consortium name="The Broad Institute Genomics Platform"/>
            <consortium name="The Broad Institute Genome Sequencing Center for Infectious Disease"/>
            <person name="Wu L."/>
            <person name="Ma J."/>
        </authorList>
    </citation>
    <scope>NUCLEOTIDE SEQUENCE [LARGE SCALE GENOMIC DNA]</scope>
    <source>
        <strain evidence="3">CECT 8289</strain>
    </source>
</reference>
<proteinExistence type="predicted"/>
<feature type="signal peptide" evidence="1">
    <location>
        <begin position="1"/>
        <end position="19"/>
    </location>
</feature>
<feature type="chain" id="PRO_5045652701" evidence="1">
    <location>
        <begin position="20"/>
        <end position="211"/>
    </location>
</feature>
<comment type="caution">
    <text evidence="2">The sequence shown here is derived from an EMBL/GenBank/DDBJ whole genome shotgun (WGS) entry which is preliminary data.</text>
</comment>
<evidence type="ECO:0000256" key="1">
    <source>
        <dbReference type="SAM" id="SignalP"/>
    </source>
</evidence>